<feature type="domain" description="Zn(2)-C6 fungal-type" evidence="3">
    <location>
        <begin position="39"/>
        <end position="71"/>
    </location>
</feature>
<dbReference type="SUPFAM" id="SSF57701">
    <property type="entry name" value="Zn2/Cys6 DNA-binding domain"/>
    <property type="match status" value="1"/>
</dbReference>
<feature type="compositionally biased region" description="Basic and acidic residues" evidence="2">
    <location>
        <begin position="230"/>
        <end position="242"/>
    </location>
</feature>
<name>M2N8R1_BAUPA</name>
<feature type="compositionally biased region" description="Basic and acidic residues" evidence="2">
    <location>
        <begin position="79"/>
        <end position="89"/>
    </location>
</feature>
<evidence type="ECO:0000313" key="4">
    <source>
        <dbReference type="EMBL" id="EMD00514.1"/>
    </source>
</evidence>
<evidence type="ECO:0000256" key="2">
    <source>
        <dbReference type="SAM" id="MobiDB-lite"/>
    </source>
</evidence>
<feature type="region of interest" description="Disordered" evidence="2">
    <location>
        <begin position="164"/>
        <end position="193"/>
    </location>
</feature>
<dbReference type="RefSeq" id="XP_007671698.1">
    <property type="nucleotide sequence ID" value="XM_007673508.1"/>
</dbReference>
<dbReference type="GO" id="GO:0008270">
    <property type="term" value="F:zinc ion binding"/>
    <property type="evidence" value="ECO:0007669"/>
    <property type="project" value="InterPro"/>
</dbReference>
<dbReference type="InterPro" id="IPR052780">
    <property type="entry name" value="AAA_Catabolism_Regulators"/>
</dbReference>
<dbReference type="GO" id="GO:0000981">
    <property type="term" value="F:DNA-binding transcription factor activity, RNA polymerase II-specific"/>
    <property type="evidence" value="ECO:0007669"/>
    <property type="project" value="InterPro"/>
</dbReference>
<dbReference type="PANTHER" id="PTHR31644">
    <property type="entry name" value="TRANSCRIPTIONAL ACTIVATOR ARO80-RELATED"/>
    <property type="match status" value="1"/>
</dbReference>
<dbReference type="AlphaFoldDB" id="M2N8R1"/>
<dbReference type="Proteomes" id="UP000011761">
    <property type="component" value="Unassembled WGS sequence"/>
</dbReference>
<dbReference type="OMA" id="DFRFIND"/>
<dbReference type="EMBL" id="KB445550">
    <property type="protein sequence ID" value="EMD00514.1"/>
    <property type="molecule type" value="Genomic_DNA"/>
</dbReference>
<keyword evidence="5" id="KW-1185">Reference proteome</keyword>
<dbReference type="PANTHER" id="PTHR31644:SF3">
    <property type="entry name" value="ZN(II)2CYS6 TRANSCRIPTION FACTOR (EUROFUNG)"/>
    <property type="match status" value="1"/>
</dbReference>
<dbReference type="HOGENOM" id="CLU_007201_2_0_1"/>
<protein>
    <recommendedName>
        <fullName evidence="3">Zn(2)-C6 fungal-type domain-containing protein</fullName>
    </recommendedName>
</protein>
<feature type="region of interest" description="Disordered" evidence="2">
    <location>
        <begin position="218"/>
        <end position="254"/>
    </location>
</feature>
<feature type="compositionally biased region" description="Low complexity" evidence="2">
    <location>
        <begin position="90"/>
        <end position="105"/>
    </location>
</feature>
<dbReference type="OrthoDB" id="2262349at2759"/>
<dbReference type="CDD" id="cd12148">
    <property type="entry name" value="fungal_TF_MHR"/>
    <property type="match status" value="1"/>
</dbReference>
<proteinExistence type="predicted"/>
<reference evidence="4 5" key="1">
    <citation type="journal article" date="2012" name="PLoS Pathog.">
        <title>Diverse lifestyles and strategies of plant pathogenesis encoded in the genomes of eighteen Dothideomycetes fungi.</title>
        <authorList>
            <person name="Ohm R.A."/>
            <person name="Feau N."/>
            <person name="Henrissat B."/>
            <person name="Schoch C.L."/>
            <person name="Horwitz B.A."/>
            <person name="Barry K.W."/>
            <person name="Condon B.J."/>
            <person name="Copeland A.C."/>
            <person name="Dhillon B."/>
            <person name="Glaser F."/>
            <person name="Hesse C.N."/>
            <person name="Kosti I."/>
            <person name="LaButti K."/>
            <person name="Lindquist E.A."/>
            <person name="Lucas S."/>
            <person name="Salamov A.A."/>
            <person name="Bradshaw R.E."/>
            <person name="Ciuffetti L."/>
            <person name="Hamelin R.C."/>
            <person name="Kema G.H.J."/>
            <person name="Lawrence C."/>
            <person name="Scott J.A."/>
            <person name="Spatafora J.W."/>
            <person name="Turgeon B.G."/>
            <person name="de Wit P.J.G.M."/>
            <person name="Zhong S."/>
            <person name="Goodwin S.B."/>
            <person name="Grigoriev I.V."/>
        </authorList>
    </citation>
    <scope>NUCLEOTIDE SEQUENCE [LARGE SCALE GENOMIC DNA]</scope>
    <source>
        <strain evidence="4 5">UAMH 10762</strain>
    </source>
</reference>
<dbReference type="STRING" id="717646.M2N8R1"/>
<organism evidence="4 5">
    <name type="scientific">Baudoinia panamericana (strain UAMH 10762)</name>
    <name type="common">Angels' share fungus</name>
    <name type="synonym">Baudoinia compniacensis (strain UAMH 10762)</name>
    <dbReference type="NCBI Taxonomy" id="717646"/>
    <lineage>
        <taxon>Eukaryota</taxon>
        <taxon>Fungi</taxon>
        <taxon>Dikarya</taxon>
        <taxon>Ascomycota</taxon>
        <taxon>Pezizomycotina</taxon>
        <taxon>Dothideomycetes</taxon>
        <taxon>Dothideomycetidae</taxon>
        <taxon>Mycosphaerellales</taxon>
        <taxon>Teratosphaeriaceae</taxon>
        <taxon>Baudoinia</taxon>
    </lineage>
</organism>
<dbReference type="InterPro" id="IPR036864">
    <property type="entry name" value="Zn2-C6_fun-type_DNA-bd_sf"/>
</dbReference>
<evidence type="ECO:0000259" key="3">
    <source>
        <dbReference type="PROSITE" id="PS50048"/>
    </source>
</evidence>
<dbReference type="InterPro" id="IPR001138">
    <property type="entry name" value="Zn2Cys6_DnaBD"/>
</dbReference>
<dbReference type="GO" id="GO:0045944">
    <property type="term" value="P:positive regulation of transcription by RNA polymerase II"/>
    <property type="evidence" value="ECO:0007669"/>
    <property type="project" value="TreeGrafter"/>
</dbReference>
<feature type="region of interest" description="Disordered" evidence="2">
    <location>
        <begin position="1"/>
        <end position="30"/>
    </location>
</feature>
<keyword evidence="1" id="KW-0539">Nucleus</keyword>
<dbReference type="KEGG" id="bcom:BAUCODRAFT_144175"/>
<evidence type="ECO:0000313" key="5">
    <source>
        <dbReference type="Proteomes" id="UP000011761"/>
    </source>
</evidence>
<dbReference type="Gene3D" id="4.10.240.10">
    <property type="entry name" value="Zn(2)-C6 fungal-type DNA-binding domain"/>
    <property type="match status" value="1"/>
</dbReference>
<accession>M2N8R1</accession>
<dbReference type="SMART" id="SM00066">
    <property type="entry name" value="GAL4"/>
    <property type="match status" value="1"/>
</dbReference>
<dbReference type="eggNOG" id="ENOG502QQTI">
    <property type="taxonomic scope" value="Eukaryota"/>
</dbReference>
<dbReference type="GO" id="GO:0005634">
    <property type="term" value="C:nucleus"/>
    <property type="evidence" value="ECO:0007669"/>
    <property type="project" value="TreeGrafter"/>
</dbReference>
<feature type="compositionally biased region" description="Polar residues" evidence="2">
    <location>
        <begin position="1"/>
        <end position="23"/>
    </location>
</feature>
<dbReference type="PROSITE" id="PS00463">
    <property type="entry name" value="ZN2_CY6_FUNGAL_1"/>
    <property type="match status" value="1"/>
</dbReference>
<dbReference type="GO" id="GO:0009074">
    <property type="term" value="P:aromatic amino acid family catabolic process"/>
    <property type="evidence" value="ECO:0007669"/>
    <property type="project" value="TreeGrafter"/>
</dbReference>
<dbReference type="GeneID" id="19108474"/>
<dbReference type="PROSITE" id="PS50048">
    <property type="entry name" value="ZN2_CY6_FUNGAL_2"/>
    <property type="match status" value="1"/>
</dbReference>
<evidence type="ECO:0000256" key="1">
    <source>
        <dbReference type="ARBA" id="ARBA00023242"/>
    </source>
</evidence>
<gene>
    <name evidence="4" type="ORF">BAUCODRAFT_144175</name>
</gene>
<feature type="region of interest" description="Disordered" evidence="2">
    <location>
        <begin position="756"/>
        <end position="805"/>
    </location>
</feature>
<feature type="region of interest" description="Disordered" evidence="2">
    <location>
        <begin position="79"/>
        <end position="124"/>
    </location>
</feature>
<sequence length="861" mass="96365">MAQHASASRSTTATNVANASLSHRATGDDEAGYKRAYKACEACRKHKARCETTSDASECTRCRRERRPCVFPLERSNKRVKTTDGEQREGTASTRSTAESTSFEAFSGRPLAGKAPSPRYLHDHHASEKAAATNAILPNLTIDRYNRGVNDASNDNLAATFPDQSAAERESASYLPRAPSTACAVPSDPSSSLHNDVVRTTLVTSSSDAVGLLFSAAVHPDSSDPEDDGQPERHTRQQRSEDTSTQANSELHLPGHLQPDTLLLWEKLRFVRQGWFTAPEAVSYLEFFFKHLAPLTPITDTLSADQDTHKLLILHEPLLCCTILMIASRQCDLPGSAGATRSTFIHARLWRHIEHLVQRITFGSEKYSTAKTRTLGSIQALLLIIEWHPRLLHFPPENDGWDAGLAPDMDDSFEPQDRRSDASRRWREEVFEPAKRSDRLSWMLVGLAITLAHELGVFDSSDDPPSTSTQIEIHRQKRRIRKLLYFYSTQLSLRLGCTNVYPQGDHSSFSSSPPTTSSVQEQAAYDRERLLASWIDITRLLSTATQMISSKPTTKRMLRSGQYVNLLEHYQPLLAKWHSDFMSVELPMVASAAKDIVLVEYYFTRVYVNSLALQALIERTSGGMSGSSWLDQDLFRKEYKQDFRFINDVRESSGHILVTAKKLSDEGVLQYSPVRFFLRLVAASIYLVKTLSLGTREADATNSLRQLEACVEALAKNRADDVHLSSRYAELMARHLRKIQRNLRLSSNDRLTVPKRFDRRPWQDATQGQPSLDNADGAVQTGQRYYGASSRDEGQSSATGHPDISFFPAGSEADAMWDGWLAQPFNVSIAPFDVEMFEPNASLTSESLDFLWNMPQLSEGL</sequence>